<keyword evidence="1" id="KW-0805">Transcription regulation</keyword>
<dbReference type="PROSITE" id="PS50977">
    <property type="entry name" value="HTH_TETR_2"/>
    <property type="match status" value="1"/>
</dbReference>
<evidence type="ECO:0000256" key="3">
    <source>
        <dbReference type="ARBA" id="ARBA00023163"/>
    </source>
</evidence>
<dbReference type="STRING" id="651182.TOL2_C37260"/>
<dbReference type="GO" id="GO:0000976">
    <property type="term" value="F:transcription cis-regulatory region binding"/>
    <property type="evidence" value="ECO:0007669"/>
    <property type="project" value="TreeGrafter"/>
</dbReference>
<dbReference type="PROSITE" id="PS01081">
    <property type="entry name" value="HTH_TETR_1"/>
    <property type="match status" value="1"/>
</dbReference>
<dbReference type="PANTHER" id="PTHR30055">
    <property type="entry name" value="HTH-TYPE TRANSCRIPTIONAL REGULATOR RUTR"/>
    <property type="match status" value="1"/>
</dbReference>
<dbReference type="PRINTS" id="PR00455">
    <property type="entry name" value="HTHTETR"/>
</dbReference>
<protein>
    <submittedName>
        <fullName evidence="7">Transcriptional regulator, TetR family</fullName>
    </submittedName>
</protein>
<evidence type="ECO:0000259" key="6">
    <source>
        <dbReference type="PROSITE" id="PS50977"/>
    </source>
</evidence>
<evidence type="ECO:0000313" key="8">
    <source>
        <dbReference type="Proteomes" id="UP000007347"/>
    </source>
</evidence>
<dbReference type="InterPro" id="IPR001647">
    <property type="entry name" value="HTH_TetR"/>
</dbReference>
<proteinExistence type="predicted"/>
<evidence type="ECO:0000256" key="4">
    <source>
        <dbReference type="PROSITE-ProRule" id="PRU00335"/>
    </source>
</evidence>
<evidence type="ECO:0000313" key="7">
    <source>
        <dbReference type="EMBL" id="CCK81883.1"/>
    </source>
</evidence>
<keyword evidence="8" id="KW-1185">Reference proteome</keyword>
<dbReference type="InterPro" id="IPR036271">
    <property type="entry name" value="Tet_transcr_reg_TetR-rel_C_sf"/>
</dbReference>
<dbReference type="PANTHER" id="PTHR30055:SF234">
    <property type="entry name" value="HTH-TYPE TRANSCRIPTIONAL REGULATOR BETI"/>
    <property type="match status" value="1"/>
</dbReference>
<dbReference type="OrthoDB" id="9798857at2"/>
<gene>
    <name evidence="7" type="ordered locus">TOL2_C37260</name>
</gene>
<dbReference type="InterPro" id="IPR009057">
    <property type="entry name" value="Homeodomain-like_sf"/>
</dbReference>
<reference evidence="7 8" key="1">
    <citation type="journal article" date="2013" name="Environ. Microbiol.">
        <title>Complete genome, catabolic sub-proteomes and key-metabolites of Desulfobacula toluolica Tol2, a marine, aromatic compound-degrading, sulfate-reducing bacterium.</title>
        <authorList>
            <person name="Wohlbrand L."/>
            <person name="Jacob J.H."/>
            <person name="Kube M."/>
            <person name="Mussmann M."/>
            <person name="Jarling R."/>
            <person name="Beck A."/>
            <person name="Amann R."/>
            <person name="Wilkes H."/>
            <person name="Reinhardt R."/>
            <person name="Rabus R."/>
        </authorList>
    </citation>
    <scope>NUCLEOTIDE SEQUENCE [LARGE SCALE GENOMIC DNA]</scope>
    <source>
        <strain evidence="8">DSM 7467 / Tol2</strain>
    </source>
</reference>
<dbReference type="SUPFAM" id="SSF48498">
    <property type="entry name" value="Tetracyclin repressor-like, C-terminal domain"/>
    <property type="match status" value="1"/>
</dbReference>
<accession>K0NP42</accession>
<dbReference type="Proteomes" id="UP000007347">
    <property type="component" value="Chromosome"/>
</dbReference>
<dbReference type="InterPro" id="IPR023772">
    <property type="entry name" value="DNA-bd_HTH_TetR-type_CS"/>
</dbReference>
<dbReference type="SUPFAM" id="SSF46689">
    <property type="entry name" value="Homeodomain-like"/>
    <property type="match status" value="1"/>
</dbReference>
<name>K0NP42_DESTT</name>
<feature type="DNA-binding region" description="H-T-H motif" evidence="4">
    <location>
        <begin position="47"/>
        <end position="66"/>
    </location>
</feature>
<keyword evidence="2 4" id="KW-0238">DNA-binding</keyword>
<dbReference type="Gene3D" id="1.10.357.10">
    <property type="entry name" value="Tetracycline Repressor, domain 2"/>
    <property type="match status" value="1"/>
</dbReference>
<evidence type="ECO:0000256" key="2">
    <source>
        <dbReference type="ARBA" id="ARBA00023125"/>
    </source>
</evidence>
<sequence>MNIRSNKKGDPMESKKEKRTRQNKDIRALILDTALDLFSIRGYFSTSVHHIQKQAGVSIGSIYHHFKNKEAIAKALYDDLVGQMGQAMTEIMASEETTEKRLKAVCAHLFELTETSPNVMQYILYARHREFMPDEIPICSSRPFATIREMVREGIEKGEVRQMDLTVASASLMGGAIRLIYLRLDGVLEKPVTFYLDEIWECCWKSVSP</sequence>
<dbReference type="InterPro" id="IPR050109">
    <property type="entry name" value="HTH-type_TetR-like_transc_reg"/>
</dbReference>
<feature type="region of interest" description="Disordered" evidence="5">
    <location>
        <begin position="1"/>
        <end position="21"/>
    </location>
</feature>
<dbReference type="Pfam" id="PF00440">
    <property type="entry name" value="TetR_N"/>
    <property type="match status" value="1"/>
</dbReference>
<dbReference type="PATRIC" id="fig|651182.5.peg.4384"/>
<dbReference type="HOGENOM" id="CLU_069356_12_9_7"/>
<dbReference type="KEGG" id="dto:TOL2_C37260"/>
<evidence type="ECO:0000256" key="5">
    <source>
        <dbReference type="SAM" id="MobiDB-lite"/>
    </source>
</evidence>
<feature type="domain" description="HTH tetR-type" evidence="6">
    <location>
        <begin position="24"/>
        <end position="84"/>
    </location>
</feature>
<organism evidence="7 8">
    <name type="scientific">Desulfobacula toluolica (strain DSM 7467 / Tol2)</name>
    <dbReference type="NCBI Taxonomy" id="651182"/>
    <lineage>
        <taxon>Bacteria</taxon>
        <taxon>Pseudomonadati</taxon>
        <taxon>Thermodesulfobacteriota</taxon>
        <taxon>Desulfobacteria</taxon>
        <taxon>Desulfobacterales</taxon>
        <taxon>Desulfobacteraceae</taxon>
        <taxon>Desulfobacula</taxon>
    </lineage>
</organism>
<dbReference type="EMBL" id="FO203503">
    <property type="protein sequence ID" value="CCK81883.1"/>
    <property type="molecule type" value="Genomic_DNA"/>
</dbReference>
<evidence type="ECO:0000256" key="1">
    <source>
        <dbReference type="ARBA" id="ARBA00023015"/>
    </source>
</evidence>
<dbReference type="GO" id="GO:0003700">
    <property type="term" value="F:DNA-binding transcription factor activity"/>
    <property type="evidence" value="ECO:0007669"/>
    <property type="project" value="TreeGrafter"/>
</dbReference>
<keyword evidence="3" id="KW-0804">Transcription</keyword>
<feature type="compositionally biased region" description="Basic and acidic residues" evidence="5">
    <location>
        <begin position="7"/>
        <end position="21"/>
    </location>
</feature>
<dbReference type="AlphaFoldDB" id="K0NP42"/>